<accession>A0AAE0H7B0</accession>
<organism evidence="2 3">
    <name type="scientific">Chaetomium fimeti</name>
    <dbReference type="NCBI Taxonomy" id="1854472"/>
    <lineage>
        <taxon>Eukaryota</taxon>
        <taxon>Fungi</taxon>
        <taxon>Dikarya</taxon>
        <taxon>Ascomycota</taxon>
        <taxon>Pezizomycotina</taxon>
        <taxon>Sordariomycetes</taxon>
        <taxon>Sordariomycetidae</taxon>
        <taxon>Sordariales</taxon>
        <taxon>Chaetomiaceae</taxon>
        <taxon>Chaetomium</taxon>
    </lineage>
</organism>
<evidence type="ECO:0000313" key="3">
    <source>
        <dbReference type="Proteomes" id="UP001278766"/>
    </source>
</evidence>
<dbReference type="InterPro" id="IPR029068">
    <property type="entry name" value="Glyas_Bleomycin-R_OHBP_Dase"/>
</dbReference>
<evidence type="ECO:0008006" key="4">
    <source>
        <dbReference type="Google" id="ProtNLM"/>
    </source>
</evidence>
<evidence type="ECO:0000256" key="1">
    <source>
        <dbReference type="SAM" id="MobiDB-lite"/>
    </source>
</evidence>
<dbReference type="AlphaFoldDB" id="A0AAE0H7B0"/>
<name>A0AAE0H7B0_9PEZI</name>
<dbReference type="GeneID" id="87844294"/>
<dbReference type="PANTHER" id="PTHR36503:SF2">
    <property type="entry name" value="BLR2408 PROTEIN"/>
    <property type="match status" value="1"/>
</dbReference>
<dbReference type="Gene3D" id="3.10.180.10">
    <property type="entry name" value="2,3-Dihydroxybiphenyl 1,2-Dioxygenase, domain 1"/>
    <property type="match status" value="1"/>
</dbReference>
<evidence type="ECO:0000313" key="2">
    <source>
        <dbReference type="EMBL" id="KAK3291298.1"/>
    </source>
</evidence>
<protein>
    <recommendedName>
        <fullName evidence="4">VOC domain-containing protein</fullName>
    </recommendedName>
</protein>
<reference evidence="2" key="2">
    <citation type="submission" date="2023-06" db="EMBL/GenBank/DDBJ databases">
        <authorList>
            <consortium name="Lawrence Berkeley National Laboratory"/>
            <person name="Haridas S."/>
            <person name="Hensen N."/>
            <person name="Bonometti L."/>
            <person name="Westerberg I."/>
            <person name="Brannstrom I.O."/>
            <person name="Guillou S."/>
            <person name="Cros-Aarteil S."/>
            <person name="Calhoun S."/>
            <person name="Kuo A."/>
            <person name="Mondo S."/>
            <person name="Pangilinan J."/>
            <person name="Riley R."/>
            <person name="Labutti K."/>
            <person name="Andreopoulos B."/>
            <person name="Lipzen A."/>
            <person name="Chen C."/>
            <person name="Yanf M."/>
            <person name="Daum C."/>
            <person name="Ng V."/>
            <person name="Clum A."/>
            <person name="Steindorff A."/>
            <person name="Ohm R."/>
            <person name="Martin F."/>
            <person name="Silar P."/>
            <person name="Natvig D."/>
            <person name="Lalanne C."/>
            <person name="Gautier V."/>
            <person name="Ament-Velasquez S.L."/>
            <person name="Kruys A."/>
            <person name="Hutchinson M.I."/>
            <person name="Powell A.J."/>
            <person name="Barry K."/>
            <person name="Miller A.N."/>
            <person name="Grigoriev I.V."/>
            <person name="Debuchy R."/>
            <person name="Gladieux P."/>
            <person name="Thoren M.H."/>
            <person name="Johannesson H."/>
        </authorList>
    </citation>
    <scope>NUCLEOTIDE SEQUENCE</scope>
    <source>
        <strain evidence="2">CBS 168.71</strain>
    </source>
</reference>
<dbReference type="PANTHER" id="PTHR36503">
    <property type="entry name" value="BLR2520 PROTEIN"/>
    <property type="match status" value="1"/>
</dbReference>
<feature type="compositionally biased region" description="Polar residues" evidence="1">
    <location>
        <begin position="32"/>
        <end position="55"/>
    </location>
</feature>
<sequence>MRVHEYKYALSHPASKTNLSTINTTTNFTLSPNRSNHTSNFTTAERTTTKMSTPTDPRPTFFLNLPTTSLPTATTFYTTLGFTPVPAWNDDSTSVLLLPAPNQSVCLMLHTHSRFAQFTRRGTAIADPRAAQQALFSIMCKDKEGVDGWLGRAEGAGGKRDPYVMEGFGEGMGMYVRSWEDLDGHVWEGVCLLAGVGGGAGEQGKVE</sequence>
<dbReference type="SUPFAM" id="SSF54593">
    <property type="entry name" value="Glyoxalase/Bleomycin resistance protein/Dihydroxybiphenyl dioxygenase"/>
    <property type="match status" value="1"/>
</dbReference>
<comment type="caution">
    <text evidence="2">The sequence shown here is derived from an EMBL/GenBank/DDBJ whole genome shotgun (WGS) entry which is preliminary data.</text>
</comment>
<proteinExistence type="predicted"/>
<dbReference type="EMBL" id="JAUEPN010000010">
    <property type="protein sequence ID" value="KAK3291298.1"/>
    <property type="molecule type" value="Genomic_DNA"/>
</dbReference>
<dbReference type="Proteomes" id="UP001278766">
    <property type="component" value="Unassembled WGS sequence"/>
</dbReference>
<keyword evidence="3" id="KW-1185">Reference proteome</keyword>
<feature type="region of interest" description="Disordered" evidence="1">
    <location>
        <begin position="32"/>
        <end position="58"/>
    </location>
</feature>
<reference evidence="2" key="1">
    <citation type="journal article" date="2023" name="Mol. Phylogenet. Evol.">
        <title>Genome-scale phylogeny and comparative genomics of the fungal order Sordariales.</title>
        <authorList>
            <person name="Hensen N."/>
            <person name="Bonometti L."/>
            <person name="Westerberg I."/>
            <person name="Brannstrom I.O."/>
            <person name="Guillou S."/>
            <person name="Cros-Aarteil S."/>
            <person name="Calhoun S."/>
            <person name="Haridas S."/>
            <person name="Kuo A."/>
            <person name="Mondo S."/>
            <person name="Pangilinan J."/>
            <person name="Riley R."/>
            <person name="LaButti K."/>
            <person name="Andreopoulos B."/>
            <person name="Lipzen A."/>
            <person name="Chen C."/>
            <person name="Yan M."/>
            <person name="Daum C."/>
            <person name="Ng V."/>
            <person name="Clum A."/>
            <person name="Steindorff A."/>
            <person name="Ohm R.A."/>
            <person name="Martin F."/>
            <person name="Silar P."/>
            <person name="Natvig D.O."/>
            <person name="Lalanne C."/>
            <person name="Gautier V."/>
            <person name="Ament-Velasquez S.L."/>
            <person name="Kruys A."/>
            <person name="Hutchinson M.I."/>
            <person name="Powell A.J."/>
            <person name="Barry K."/>
            <person name="Miller A.N."/>
            <person name="Grigoriev I.V."/>
            <person name="Debuchy R."/>
            <person name="Gladieux P."/>
            <person name="Hiltunen Thoren M."/>
            <person name="Johannesson H."/>
        </authorList>
    </citation>
    <scope>NUCLEOTIDE SEQUENCE</scope>
    <source>
        <strain evidence="2">CBS 168.71</strain>
    </source>
</reference>
<gene>
    <name evidence="2" type="ORF">B0H64DRAFT_45654</name>
</gene>
<dbReference type="RefSeq" id="XP_062654812.1">
    <property type="nucleotide sequence ID" value="XM_062807346.1"/>
</dbReference>